<reference evidence="3" key="1">
    <citation type="journal article" date="2015" name="Nat. Genet.">
        <title>The genome and transcriptome of the zoonotic hookworm Ancylostoma ceylanicum identify infection-specific gene families.</title>
        <authorList>
            <person name="Schwarz E.M."/>
            <person name="Hu Y."/>
            <person name="Antoshechkin I."/>
            <person name="Miller M.M."/>
            <person name="Sternberg P.W."/>
            <person name="Aroian R.V."/>
        </authorList>
    </citation>
    <scope>NUCLEOTIDE SEQUENCE</scope>
    <source>
        <strain evidence="3">HY135</strain>
    </source>
</reference>
<dbReference type="AlphaFoldDB" id="A0A016U785"/>
<dbReference type="Proteomes" id="UP000024635">
    <property type="component" value="Unassembled WGS sequence"/>
</dbReference>
<keyword evidence="1" id="KW-0732">Signal</keyword>
<proteinExistence type="predicted"/>
<evidence type="ECO:0008006" key="4">
    <source>
        <dbReference type="Google" id="ProtNLM"/>
    </source>
</evidence>
<dbReference type="EMBL" id="JARK01001388">
    <property type="protein sequence ID" value="EYC11179.1"/>
    <property type="molecule type" value="Genomic_DNA"/>
</dbReference>
<dbReference type="OrthoDB" id="5788919at2759"/>
<protein>
    <recommendedName>
        <fullName evidence="4">ET module</fullName>
    </recommendedName>
</protein>
<evidence type="ECO:0000256" key="1">
    <source>
        <dbReference type="SAM" id="SignalP"/>
    </source>
</evidence>
<gene>
    <name evidence="2" type="primary">Acey_s0052.g2273</name>
    <name evidence="2" type="ORF">Y032_0052g2273</name>
</gene>
<name>A0A016U785_9BILA</name>
<accession>A0A016U785</accession>
<keyword evidence="3" id="KW-1185">Reference proteome</keyword>
<evidence type="ECO:0000313" key="3">
    <source>
        <dbReference type="Proteomes" id="UP000024635"/>
    </source>
</evidence>
<comment type="caution">
    <text evidence="2">The sequence shown here is derived from an EMBL/GenBank/DDBJ whole genome shotgun (WGS) entry which is preliminary data.</text>
</comment>
<feature type="signal peptide" evidence="1">
    <location>
        <begin position="1"/>
        <end position="20"/>
    </location>
</feature>
<evidence type="ECO:0000313" key="2">
    <source>
        <dbReference type="EMBL" id="EYC11179.1"/>
    </source>
</evidence>
<sequence>MFAKLSQLFCAIALIPVVFSIVCYKGTVTMTNNQYPVGTPEAFDCGAFVQFCTKTLLNQREQNWDTLTTIVYGCDAPYTGTCRYDGCTYSLNGGSSCCCDSYLCNGTPGSKSLAGIVLTTLSVIVFRAL</sequence>
<organism evidence="2 3">
    <name type="scientific">Ancylostoma ceylanicum</name>
    <dbReference type="NCBI Taxonomy" id="53326"/>
    <lineage>
        <taxon>Eukaryota</taxon>
        <taxon>Metazoa</taxon>
        <taxon>Ecdysozoa</taxon>
        <taxon>Nematoda</taxon>
        <taxon>Chromadorea</taxon>
        <taxon>Rhabditida</taxon>
        <taxon>Rhabditina</taxon>
        <taxon>Rhabditomorpha</taxon>
        <taxon>Strongyloidea</taxon>
        <taxon>Ancylostomatidae</taxon>
        <taxon>Ancylostomatinae</taxon>
        <taxon>Ancylostoma</taxon>
    </lineage>
</organism>
<feature type="chain" id="PRO_5001488919" description="ET module" evidence="1">
    <location>
        <begin position="21"/>
        <end position="129"/>
    </location>
</feature>